<keyword evidence="1" id="KW-1133">Transmembrane helix</keyword>
<reference evidence="2 3" key="1">
    <citation type="submission" date="2017-10" db="EMBL/GenBank/DDBJ databases">
        <title>Two draft genome sequences of Pusillimonas sp. strains isolated from a nitrate- and radionuclide-contaminated groundwater in Russia.</title>
        <authorList>
            <person name="Grouzdev D.S."/>
            <person name="Tourova T.P."/>
            <person name="Goeva M.A."/>
            <person name="Babich T.L."/>
            <person name="Sokolova D.S."/>
            <person name="Abdullin R."/>
            <person name="Poltaraus A.B."/>
            <person name="Toshchakov S.V."/>
            <person name="Nazina T.N."/>
        </authorList>
    </citation>
    <scope>NUCLEOTIDE SEQUENCE [LARGE SCALE GENOMIC DNA]</scope>
    <source>
        <strain evidence="2 3">JR1/69-3-13</strain>
    </source>
</reference>
<evidence type="ECO:0000313" key="3">
    <source>
        <dbReference type="Proteomes" id="UP000234190"/>
    </source>
</evidence>
<gene>
    <name evidence="2" type="ORF">CR159_13595</name>
</gene>
<keyword evidence="3" id="KW-1185">Reference proteome</keyword>
<feature type="transmembrane region" description="Helical" evidence="1">
    <location>
        <begin position="20"/>
        <end position="47"/>
    </location>
</feature>
<sequence length="67" mass="7640">MKQLARKPFFLALLMSLPLWIVFNNFIVAIMVALLVAFLISMCYSLYTIKQAKPKADAPESKTHPKK</sequence>
<evidence type="ECO:0008006" key="4">
    <source>
        <dbReference type="Google" id="ProtNLM"/>
    </source>
</evidence>
<protein>
    <recommendedName>
        <fullName evidence="4">DUF3329 domain-containing protein</fullName>
    </recommendedName>
</protein>
<accession>A0A2N4U2T1</accession>
<proteinExistence type="predicted"/>
<evidence type="ECO:0000313" key="2">
    <source>
        <dbReference type="EMBL" id="PLC49332.1"/>
    </source>
</evidence>
<keyword evidence="1" id="KW-0812">Transmembrane</keyword>
<dbReference type="EMBL" id="PDNW01000011">
    <property type="protein sequence ID" value="PLC49332.1"/>
    <property type="molecule type" value="Genomic_DNA"/>
</dbReference>
<evidence type="ECO:0000256" key="1">
    <source>
        <dbReference type="SAM" id="Phobius"/>
    </source>
</evidence>
<dbReference type="RefSeq" id="WP_102074500.1">
    <property type="nucleotide sequence ID" value="NZ_PDNW01000011.1"/>
</dbReference>
<dbReference type="OrthoDB" id="8689684at2"/>
<keyword evidence="1" id="KW-0472">Membrane</keyword>
<dbReference type="AlphaFoldDB" id="A0A2N4U2T1"/>
<dbReference type="Proteomes" id="UP000234190">
    <property type="component" value="Unassembled WGS sequence"/>
</dbReference>
<name>A0A2N4U2T1_9BURK</name>
<organism evidence="2 3">
    <name type="scientific">Pollutimonas subterranea</name>
    <dbReference type="NCBI Taxonomy" id="2045210"/>
    <lineage>
        <taxon>Bacteria</taxon>
        <taxon>Pseudomonadati</taxon>
        <taxon>Pseudomonadota</taxon>
        <taxon>Betaproteobacteria</taxon>
        <taxon>Burkholderiales</taxon>
        <taxon>Alcaligenaceae</taxon>
        <taxon>Pollutimonas</taxon>
    </lineage>
</organism>
<comment type="caution">
    <text evidence="2">The sequence shown here is derived from an EMBL/GenBank/DDBJ whole genome shotgun (WGS) entry which is preliminary data.</text>
</comment>